<dbReference type="PANTHER" id="PTHR47784:SF4">
    <property type="entry name" value="ZN(II)2CYS6 TRANSCRIPTION FACTOR (EUROFUNG)"/>
    <property type="match status" value="1"/>
</dbReference>
<feature type="region of interest" description="Disordered" evidence="1">
    <location>
        <begin position="1"/>
        <end position="22"/>
    </location>
</feature>
<dbReference type="InterPro" id="IPR053157">
    <property type="entry name" value="Sterol_Uptake_Regulator"/>
</dbReference>
<reference evidence="2 3" key="1">
    <citation type="submission" date="2015-04" db="EMBL/GenBank/DDBJ databases">
        <authorList>
            <person name="Syromyatnikov M.Y."/>
            <person name="Popov V.N."/>
        </authorList>
    </citation>
    <scope>NUCLEOTIDE SEQUENCE [LARGE SCALE GENOMIC DNA]</scope>
    <source>
        <strain evidence="2">WF-38-12</strain>
    </source>
</reference>
<dbReference type="EMBL" id="CVMT01000003">
    <property type="protein sequence ID" value="CRG87882.1"/>
    <property type="molecule type" value="Genomic_DNA"/>
</dbReference>
<dbReference type="AlphaFoldDB" id="A0A0U1LXS0"/>
<accession>A0A0U1LXS0</accession>
<evidence type="ECO:0000313" key="3">
    <source>
        <dbReference type="Proteomes" id="UP000054383"/>
    </source>
</evidence>
<sequence length="364" mass="40688">MERSTSQSSPERTSNEISFPPLSHEQIGEDTVNMAHLDLFNHLVNGEWESFGIGRETIISITIRNADTAPYLMYEMLALSAQHLSLNSPEREEYYKNQAIRLQTRSITLFNSAIAPEQVTSDNCIPFFVFSSVLGMHHFCNVVRNSEGDFGIFIASLVNSLNLYRGLRTIVGSKWHVVSDYSALQPVLKAGTDALINFLQDENYEAQETESKRLIQLLEDPLDRVALGDPSFTTGPFLSIGLKKGLEFPYLLYQCLALSSSLHLAFVRPDKPRLYRHQAATLQTRALSMFNSMGTNVDESNCTGVLLISSFLGLHLLADSLSERALGSLDAFVAKYVQCIEIHRGVYSIAIAAYELRTRAHDII</sequence>
<organism evidence="2 3">
    <name type="scientific">Talaromyces islandicus</name>
    <name type="common">Penicillium islandicum</name>
    <dbReference type="NCBI Taxonomy" id="28573"/>
    <lineage>
        <taxon>Eukaryota</taxon>
        <taxon>Fungi</taxon>
        <taxon>Dikarya</taxon>
        <taxon>Ascomycota</taxon>
        <taxon>Pezizomycotina</taxon>
        <taxon>Eurotiomycetes</taxon>
        <taxon>Eurotiomycetidae</taxon>
        <taxon>Eurotiales</taxon>
        <taxon>Trichocomaceae</taxon>
        <taxon>Talaromyces</taxon>
        <taxon>Talaromyces sect. Islandici</taxon>
    </lineage>
</organism>
<dbReference type="Proteomes" id="UP000054383">
    <property type="component" value="Unassembled WGS sequence"/>
</dbReference>
<dbReference type="OrthoDB" id="4937900at2759"/>
<keyword evidence="3" id="KW-1185">Reference proteome</keyword>
<protein>
    <submittedName>
        <fullName evidence="2">Uncharacterized protein</fullName>
    </submittedName>
</protein>
<evidence type="ECO:0000313" key="2">
    <source>
        <dbReference type="EMBL" id="CRG87882.1"/>
    </source>
</evidence>
<name>A0A0U1LXS0_TALIS</name>
<dbReference type="PANTHER" id="PTHR47784">
    <property type="entry name" value="STEROL UPTAKE CONTROL PROTEIN 2"/>
    <property type="match status" value="1"/>
</dbReference>
<proteinExistence type="predicted"/>
<gene>
    <name evidence="2" type="ORF">PISL3812_04903</name>
</gene>
<evidence type="ECO:0000256" key="1">
    <source>
        <dbReference type="SAM" id="MobiDB-lite"/>
    </source>
</evidence>
<dbReference type="GO" id="GO:0001228">
    <property type="term" value="F:DNA-binding transcription activator activity, RNA polymerase II-specific"/>
    <property type="evidence" value="ECO:0007669"/>
    <property type="project" value="TreeGrafter"/>
</dbReference>
<feature type="compositionally biased region" description="Polar residues" evidence="1">
    <location>
        <begin position="1"/>
        <end position="17"/>
    </location>
</feature>
<dbReference type="STRING" id="28573.A0A0U1LXS0"/>